<evidence type="ECO:0000313" key="3">
    <source>
        <dbReference type="Proteomes" id="UP000281547"/>
    </source>
</evidence>
<dbReference type="RefSeq" id="WP_127188648.1">
    <property type="nucleotide sequence ID" value="NZ_RZNJ01000003.1"/>
</dbReference>
<proteinExistence type="predicted"/>
<reference evidence="2 3" key="1">
    <citation type="journal article" date="2016" name="Int. J. Syst. Evol. Microbiol.">
        <title>Arsenicitalea aurantiaca gen. nov., sp. nov., a new member of the family Hyphomicrobiaceae, isolated from high-arsenic sediment.</title>
        <authorList>
            <person name="Mu Y."/>
            <person name="Zhou L."/>
            <person name="Zeng X.C."/>
            <person name="Liu L."/>
            <person name="Pan Y."/>
            <person name="Chen X."/>
            <person name="Wang J."/>
            <person name="Li S."/>
            <person name="Li W.J."/>
            <person name="Wang Y."/>
        </authorList>
    </citation>
    <scope>NUCLEOTIDE SEQUENCE [LARGE SCALE GENOMIC DNA]</scope>
    <source>
        <strain evidence="2 3">42-50</strain>
    </source>
</reference>
<feature type="chain" id="PRO_5019193338" evidence="1">
    <location>
        <begin position="27"/>
        <end position="143"/>
    </location>
</feature>
<keyword evidence="1" id="KW-0732">Signal</keyword>
<organism evidence="2 3">
    <name type="scientific">Arsenicitalea aurantiaca</name>
    <dbReference type="NCBI Taxonomy" id="1783274"/>
    <lineage>
        <taxon>Bacteria</taxon>
        <taxon>Pseudomonadati</taxon>
        <taxon>Pseudomonadota</taxon>
        <taxon>Alphaproteobacteria</taxon>
        <taxon>Hyphomicrobiales</taxon>
        <taxon>Devosiaceae</taxon>
        <taxon>Arsenicitalea</taxon>
    </lineage>
</organism>
<gene>
    <name evidence="2" type="ORF">EMQ25_11175</name>
</gene>
<feature type="signal peptide" evidence="1">
    <location>
        <begin position="1"/>
        <end position="26"/>
    </location>
</feature>
<protein>
    <submittedName>
        <fullName evidence="2">Uncharacterized protein</fullName>
    </submittedName>
</protein>
<keyword evidence="3" id="KW-1185">Reference proteome</keyword>
<dbReference type="AlphaFoldDB" id="A0A433XBG3"/>
<evidence type="ECO:0000313" key="2">
    <source>
        <dbReference type="EMBL" id="RUT31403.1"/>
    </source>
</evidence>
<dbReference type="EMBL" id="RZNJ01000003">
    <property type="protein sequence ID" value="RUT31403.1"/>
    <property type="molecule type" value="Genomic_DNA"/>
</dbReference>
<sequence>MKGRHVRLGTSIFLSACLLIATPAPGMDDATAQLPTPDVHLDCAATYRALSVGLPYLPGIFVMFTAAPRSGQAQGTYSKTTPRDQRLEGDALREEINRRYAARMAMLAADPAEIDKIIADTHACDALYGHEPVWLDLEDAAGQ</sequence>
<accession>A0A433XBG3</accession>
<evidence type="ECO:0000256" key="1">
    <source>
        <dbReference type="SAM" id="SignalP"/>
    </source>
</evidence>
<dbReference type="Proteomes" id="UP000281547">
    <property type="component" value="Unassembled WGS sequence"/>
</dbReference>
<name>A0A433XBG3_9HYPH</name>
<comment type="caution">
    <text evidence="2">The sequence shown here is derived from an EMBL/GenBank/DDBJ whole genome shotgun (WGS) entry which is preliminary data.</text>
</comment>
<dbReference type="OrthoDB" id="9887502at2"/>